<dbReference type="InterPro" id="IPR009072">
    <property type="entry name" value="Histone-fold"/>
</dbReference>
<evidence type="ECO:0000256" key="4">
    <source>
        <dbReference type="ARBA" id="ARBA00023163"/>
    </source>
</evidence>
<keyword evidence="7" id="KW-1185">Reference proteome</keyword>
<evidence type="ECO:0000256" key="3">
    <source>
        <dbReference type="ARBA" id="ARBA00023125"/>
    </source>
</evidence>
<dbReference type="Gene3D" id="1.10.20.10">
    <property type="entry name" value="Histone, subunit A"/>
    <property type="match status" value="1"/>
</dbReference>
<accession>A0AAW1IIL5</accession>
<sequence>MRKALPPHAKISDEAKFAIQESVTEFISFVTEEANQRCRNEQRKTITGDDILCSMDKLGFDNYVDPLTRYLQKYREMEGLNHPRRQLLFRPSSTTQHMGGLMPGPTVMVPTTMLPNPNTNAIMFAERGSSSSAPPPTYNVPSIPIASEGSCSSLINRINFDAASCSTHDEVEFDSIELPADASPSGSTSIDFMAAEDECFDPFAQFK</sequence>
<dbReference type="CDD" id="cd22907">
    <property type="entry name" value="HFD_NFYB"/>
    <property type="match status" value="1"/>
</dbReference>
<dbReference type="EMBL" id="JBDFQZ010000009">
    <property type="protein sequence ID" value="KAK9689528.1"/>
    <property type="molecule type" value="Genomic_DNA"/>
</dbReference>
<feature type="domain" description="Transcription factor CBF/NF-Y/archaeal histone" evidence="5">
    <location>
        <begin position="1"/>
        <end position="53"/>
    </location>
</feature>
<reference evidence="6" key="1">
    <citation type="submission" date="2024-03" db="EMBL/GenBank/DDBJ databases">
        <title>WGS assembly of Saponaria officinalis var. Norfolk2.</title>
        <authorList>
            <person name="Jenkins J."/>
            <person name="Shu S."/>
            <person name="Grimwood J."/>
            <person name="Barry K."/>
            <person name="Goodstein D."/>
            <person name="Schmutz J."/>
            <person name="Leebens-Mack J."/>
            <person name="Osbourn A."/>
        </authorList>
    </citation>
    <scope>NUCLEOTIDE SEQUENCE [LARGE SCALE GENOMIC DNA]</scope>
    <source>
        <strain evidence="6">JIC</strain>
    </source>
</reference>
<evidence type="ECO:0000313" key="6">
    <source>
        <dbReference type="EMBL" id="KAK9689528.1"/>
    </source>
</evidence>
<protein>
    <recommendedName>
        <fullName evidence="5">Transcription factor CBF/NF-Y/archaeal histone domain-containing protein</fullName>
    </recommendedName>
</protein>
<dbReference type="PANTHER" id="PTHR11064">
    <property type="entry name" value="CCAAT-BINDING TRANSCRIPTION FACTOR-RELATED"/>
    <property type="match status" value="1"/>
</dbReference>
<keyword evidence="3" id="KW-0238">DNA-binding</keyword>
<dbReference type="InterPro" id="IPR003958">
    <property type="entry name" value="CBFA_NFYB_domain"/>
</dbReference>
<comment type="caution">
    <text evidence="6">The sequence shown here is derived from an EMBL/GenBank/DDBJ whole genome shotgun (WGS) entry which is preliminary data.</text>
</comment>
<dbReference type="PANTHER" id="PTHR11064:SF9">
    <property type="entry name" value="NUCLEAR TRANSCRIPTION FACTOR Y SUBUNIT BETA"/>
    <property type="match status" value="1"/>
</dbReference>
<dbReference type="InterPro" id="IPR027113">
    <property type="entry name" value="Transc_fact_NFYB/HAP3"/>
</dbReference>
<proteinExistence type="inferred from homology"/>
<name>A0AAW1IIL5_SAPOF</name>
<evidence type="ECO:0000259" key="5">
    <source>
        <dbReference type="Pfam" id="PF00808"/>
    </source>
</evidence>
<evidence type="ECO:0000313" key="7">
    <source>
        <dbReference type="Proteomes" id="UP001443914"/>
    </source>
</evidence>
<dbReference type="PRINTS" id="PR00615">
    <property type="entry name" value="CCAATSUBUNTA"/>
</dbReference>
<keyword evidence="4" id="KW-0804">Transcription</keyword>
<dbReference type="GO" id="GO:0000978">
    <property type="term" value="F:RNA polymerase II cis-regulatory region sequence-specific DNA binding"/>
    <property type="evidence" value="ECO:0007669"/>
    <property type="project" value="TreeGrafter"/>
</dbReference>
<comment type="similarity">
    <text evidence="1">Belongs to the NFYB/HAP3 subunit family.</text>
</comment>
<dbReference type="GO" id="GO:0016602">
    <property type="term" value="C:CCAAT-binding factor complex"/>
    <property type="evidence" value="ECO:0007669"/>
    <property type="project" value="InterPro"/>
</dbReference>
<dbReference type="GO" id="GO:0046982">
    <property type="term" value="F:protein heterodimerization activity"/>
    <property type="evidence" value="ECO:0007669"/>
    <property type="project" value="InterPro"/>
</dbReference>
<evidence type="ECO:0000256" key="2">
    <source>
        <dbReference type="ARBA" id="ARBA00023015"/>
    </source>
</evidence>
<gene>
    <name evidence="6" type="ORF">RND81_09G064900</name>
</gene>
<organism evidence="6 7">
    <name type="scientific">Saponaria officinalis</name>
    <name type="common">Common soapwort</name>
    <name type="synonym">Lychnis saponaria</name>
    <dbReference type="NCBI Taxonomy" id="3572"/>
    <lineage>
        <taxon>Eukaryota</taxon>
        <taxon>Viridiplantae</taxon>
        <taxon>Streptophyta</taxon>
        <taxon>Embryophyta</taxon>
        <taxon>Tracheophyta</taxon>
        <taxon>Spermatophyta</taxon>
        <taxon>Magnoliopsida</taxon>
        <taxon>eudicotyledons</taxon>
        <taxon>Gunneridae</taxon>
        <taxon>Pentapetalae</taxon>
        <taxon>Caryophyllales</taxon>
        <taxon>Caryophyllaceae</taxon>
        <taxon>Caryophylleae</taxon>
        <taxon>Saponaria</taxon>
    </lineage>
</organism>
<dbReference type="Proteomes" id="UP001443914">
    <property type="component" value="Unassembled WGS sequence"/>
</dbReference>
<dbReference type="AlphaFoldDB" id="A0AAW1IIL5"/>
<dbReference type="SUPFAM" id="SSF47113">
    <property type="entry name" value="Histone-fold"/>
    <property type="match status" value="1"/>
</dbReference>
<keyword evidence="2" id="KW-0805">Transcription regulation</keyword>
<dbReference type="GO" id="GO:0001228">
    <property type="term" value="F:DNA-binding transcription activator activity, RNA polymerase II-specific"/>
    <property type="evidence" value="ECO:0007669"/>
    <property type="project" value="InterPro"/>
</dbReference>
<dbReference type="Pfam" id="PF00808">
    <property type="entry name" value="CBFD_NFYB_HMF"/>
    <property type="match status" value="1"/>
</dbReference>
<evidence type="ECO:0000256" key="1">
    <source>
        <dbReference type="ARBA" id="ARBA00009053"/>
    </source>
</evidence>